<keyword evidence="3" id="KW-1185">Reference proteome</keyword>
<keyword evidence="1" id="KW-0812">Transmembrane</keyword>
<accession>A0ABV3KD19</accession>
<proteinExistence type="predicted"/>
<dbReference type="GO" id="GO:0016740">
    <property type="term" value="F:transferase activity"/>
    <property type="evidence" value="ECO:0007669"/>
    <property type="project" value="UniProtKB-KW"/>
</dbReference>
<sequence>MSPTGPLRRPIPQRTAGWATAAASTLQRAGIRPNHVSVASVVTALVGCGFLVVAGHADGALRAVALLLAALCIPLRLLCNMLDGMLAVEGGLRTRTGELYNEVPDRVSDLALLAGAGWAASSVTGGVALGWLAGSLAVLTAYVRTLGVSVGCAQQFGGVLPKQRRMWMLMGGILLSLVEPLLGWQPGIVLWLTLLVVALGSALTVASRLGAISRELRARG</sequence>
<evidence type="ECO:0000256" key="1">
    <source>
        <dbReference type="SAM" id="Phobius"/>
    </source>
</evidence>
<dbReference type="EC" id="2.7.8.-" evidence="2"/>
<dbReference type="EMBL" id="JBFBLL010000005">
    <property type="protein sequence ID" value="MEV8158292.1"/>
    <property type="molecule type" value="Genomic_DNA"/>
</dbReference>
<gene>
    <name evidence="2" type="ORF">AB0O96_08820</name>
</gene>
<evidence type="ECO:0000313" key="2">
    <source>
        <dbReference type="EMBL" id="MEV8158292.1"/>
    </source>
</evidence>
<organism evidence="2 3">
    <name type="scientific">Kocuria salsicia</name>
    <dbReference type="NCBI Taxonomy" id="664639"/>
    <lineage>
        <taxon>Bacteria</taxon>
        <taxon>Bacillati</taxon>
        <taxon>Actinomycetota</taxon>
        <taxon>Actinomycetes</taxon>
        <taxon>Micrococcales</taxon>
        <taxon>Micrococcaceae</taxon>
        <taxon>Kocuria</taxon>
    </lineage>
</organism>
<dbReference type="Proteomes" id="UP001553031">
    <property type="component" value="Unassembled WGS sequence"/>
</dbReference>
<evidence type="ECO:0000313" key="3">
    <source>
        <dbReference type="Proteomes" id="UP001553031"/>
    </source>
</evidence>
<dbReference type="Gene3D" id="1.20.120.1760">
    <property type="match status" value="1"/>
</dbReference>
<keyword evidence="1" id="KW-1133">Transmembrane helix</keyword>
<keyword evidence="2" id="KW-0808">Transferase</keyword>
<comment type="caution">
    <text evidence="2">The sequence shown here is derived from an EMBL/GenBank/DDBJ whole genome shotgun (WGS) entry which is preliminary data.</text>
</comment>
<protein>
    <submittedName>
        <fullName evidence="2">CDP-alcohol phosphatidyltransferase family protein</fullName>
        <ecNumber evidence="2">2.7.8.-</ecNumber>
    </submittedName>
</protein>
<dbReference type="RefSeq" id="WP_295109312.1">
    <property type="nucleotide sequence ID" value="NZ_JBFBLL010000005.1"/>
</dbReference>
<name>A0ABV3KD19_9MICC</name>
<feature type="transmembrane region" description="Helical" evidence="1">
    <location>
        <begin position="60"/>
        <end position="79"/>
    </location>
</feature>
<keyword evidence="1" id="KW-0472">Membrane</keyword>
<reference evidence="2 3" key="1">
    <citation type="submission" date="2024-06" db="EMBL/GenBank/DDBJ databases">
        <title>The Natural Products Discovery Center: Release of the First 8490 Sequenced Strains for Exploring Actinobacteria Biosynthetic Diversity.</title>
        <authorList>
            <person name="Kalkreuter E."/>
            <person name="Kautsar S.A."/>
            <person name="Yang D."/>
            <person name="Bader C.D."/>
            <person name="Teijaro C.N."/>
            <person name="Fluegel L."/>
            <person name="Davis C.M."/>
            <person name="Simpson J.R."/>
            <person name="Lauterbach L."/>
            <person name="Steele A.D."/>
            <person name="Gui C."/>
            <person name="Meng S."/>
            <person name="Li G."/>
            <person name="Viehrig K."/>
            <person name="Ye F."/>
            <person name="Su P."/>
            <person name="Kiefer A.F."/>
            <person name="Nichols A."/>
            <person name="Cepeda A.J."/>
            <person name="Yan W."/>
            <person name="Fan B."/>
            <person name="Jiang Y."/>
            <person name="Adhikari A."/>
            <person name="Zheng C.-J."/>
            <person name="Schuster L."/>
            <person name="Cowan T.M."/>
            <person name="Smanski M.J."/>
            <person name="Chevrette M.G."/>
            <person name="De Carvalho L.P.S."/>
            <person name="Shen B."/>
        </authorList>
    </citation>
    <scope>NUCLEOTIDE SEQUENCE [LARGE SCALE GENOMIC DNA]</scope>
    <source>
        <strain evidence="2 3">NPDC079179</strain>
    </source>
</reference>
<feature type="transmembrane region" description="Helical" evidence="1">
    <location>
        <begin position="36"/>
        <end position="54"/>
    </location>
</feature>
<dbReference type="InterPro" id="IPR043130">
    <property type="entry name" value="CDP-OH_PTrfase_TM_dom"/>
</dbReference>
<feature type="transmembrane region" description="Helical" evidence="1">
    <location>
        <begin position="188"/>
        <end position="211"/>
    </location>
</feature>